<dbReference type="SUPFAM" id="SSF55658">
    <property type="entry name" value="L9 N-domain-like"/>
    <property type="match status" value="1"/>
</dbReference>
<evidence type="ECO:0000313" key="3">
    <source>
        <dbReference type="EMBL" id="EDR12473.1"/>
    </source>
</evidence>
<evidence type="ECO:0000259" key="2">
    <source>
        <dbReference type="Pfam" id="PF01693"/>
    </source>
</evidence>
<organism evidence="4">
    <name type="scientific">Laccaria bicolor (strain S238N-H82 / ATCC MYA-4686)</name>
    <name type="common">Bicoloured deceiver</name>
    <name type="synonym">Laccaria laccata var. bicolor</name>
    <dbReference type="NCBI Taxonomy" id="486041"/>
    <lineage>
        <taxon>Eukaryota</taxon>
        <taxon>Fungi</taxon>
        <taxon>Dikarya</taxon>
        <taxon>Basidiomycota</taxon>
        <taxon>Agaricomycotina</taxon>
        <taxon>Agaricomycetes</taxon>
        <taxon>Agaricomycetidae</taxon>
        <taxon>Agaricales</taxon>
        <taxon>Agaricineae</taxon>
        <taxon>Hydnangiaceae</taxon>
        <taxon>Laccaria</taxon>
    </lineage>
</organism>
<dbReference type="EMBL" id="DS547094">
    <property type="protein sequence ID" value="EDR12473.1"/>
    <property type="molecule type" value="Genomic_DNA"/>
</dbReference>
<evidence type="ECO:0000256" key="1">
    <source>
        <dbReference type="SAM" id="MobiDB-lite"/>
    </source>
</evidence>
<name>B0CYM0_LACBS</name>
<keyword evidence="4" id="KW-1185">Reference proteome</keyword>
<dbReference type="GeneID" id="6072594"/>
<dbReference type="Proteomes" id="UP000001194">
    <property type="component" value="Unassembled WGS sequence"/>
</dbReference>
<accession>B0CYM0</accession>
<dbReference type="InterPro" id="IPR037056">
    <property type="entry name" value="RNase_H1_N_sf"/>
</dbReference>
<evidence type="ECO:0000313" key="4">
    <source>
        <dbReference type="Proteomes" id="UP000001194"/>
    </source>
</evidence>
<feature type="region of interest" description="Disordered" evidence="1">
    <location>
        <begin position="53"/>
        <end position="92"/>
    </location>
</feature>
<dbReference type="RefSeq" id="XP_001876737.1">
    <property type="nucleotide sequence ID" value="XM_001876702.1"/>
</dbReference>
<dbReference type="KEGG" id="lbc:LACBIDRAFT_311918"/>
<dbReference type="InterPro" id="IPR009027">
    <property type="entry name" value="Ribosomal_bL9/RNase_H1_N"/>
</dbReference>
<proteinExistence type="predicted"/>
<gene>
    <name evidence="3" type="ORF">LACBIDRAFT_311918</name>
</gene>
<dbReference type="Gene3D" id="3.40.970.10">
    <property type="entry name" value="Ribonuclease H1, N-terminal domain"/>
    <property type="match status" value="1"/>
</dbReference>
<dbReference type="AlphaFoldDB" id="B0CYM0"/>
<sequence>MANLPNAGAPAGSPSSADNLENLLARLSITPEGAREIVRALVAYANLDSTQSLTTTTTTSSDSIIAASPTVATGAETSGPTDDNADDDQLSDTSTTSLISLSDLDSIGHLTAASSATLVAASLHNVAPLTTDGLNTAAPAANAAGAQTAVTAGATSVAAAPVVAPTAVNVALPLYGVLPVNAPANAVLPPAHLLALPYRYHVPAANAEGPFYVVTRGRNIGVFNGWENTSPLVTGVSHAVFSRVASMTEGHARMNMAITSTFALYLT</sequence>
<dbReference type="InParanoid" id="B0CYM0"/>
<dbReference type="InterPro" id="IPR011320">
    <property type="entry name" value="RNase_H1_N"/>
</dbReference>
<protein>
    <submittedName>
        <fullName evidence="3">Predicted protein</fullName>
    </submittedName>
</protein>
<feature type="domain" description="Ribonuclease H1 N-terminal" evidence="2">
    <location>
        <begin position="210"/>
        <end position="242"/>
    </location>
</feature>
<dbReference type="HOGENOM" id="CLU_078287_0_0_1"/>
<reference evidence="3 4" key="1">
    <citation type="journal article" date="2008" name="Nature">
        <title>The genome of Laccaria bicolor provides insights into mycorrhizal symbiosis.</title>
        <authorList>
            <person name="Martin F."/>
            <person name="Aerts A."/>
            <person name="Ahren D."/>
            <person name="Brun A."/>
            <person name="Danchin E.G.J."/>
            <person name="Duchaussoy F."/>
            <person name="Gibon J."/>
            <person name="Kohler A."/>
            <person name="Lindquist E."/>
            <person name="Pereda V."/>
            <person name="Salamov A."/>
            <person name="Shapiro H.J."/>
            <person name="Wuyts J."/>
            <person name="Blaudez D."/>
            <person name="Buee M."/>
            <person name="Brokstein P."/>
            <person name="Canbaeck B."/>
            <person name="Cohen D."/>
            <person name="Courty P.E."/>
            <person name="Coutinho P.M."/>
            <person name="Delaruelle C."/>
            <person name="Detter J.C."/>
            <person name="Deveau A."/>
            <person name="DiFazio S."/>
            <person name="Duplessis S."/>
            <person name="Fraissinet-Tachet L."/>
            <person name="Lucic E."/>
            <person name="Frey-Klett P."/>
            <person name="Fourrey C."/>
            <person name="Feussner I."/>
            <person name="Gay G."/>
            <person name="Grimwood J."/>
            <person name="Hoegger P.J."/>
            <person name="Jain P."/>
            <person name="Kilaru S."/>
            <person name="Labbe J."/>
            <person name="Lin Y.C."/>
            <person name="Legue V."/>
            <person name="Le Tacon F."/>
            <person name="Marmeisse R."/>
            <person name="Melayah D."/>
            <person name="Montanini B."/>
            <person name="Muratet M."/>
            <person name="Nehls U."/>
            <person name="Niculita-Hirzel H."/>
            <person name="Oudot-Le Secq M.P."/>
            <person name="Peter M."/>
            <person name="Quesneville H."/>
            <person name="Rajashekar B."/>
            <person name="Reich M."/>
            <person name="Rouhier N."/>
            <person name="Schmutz J."/>
            <person name="Yin T."/>
            <person name="Chalot M."/>
            <person name="Henrissat B."/>
            <person name="Kuees U."/>
            <person name="Lucas S."/>
            <person name="Van de Peer Y."/>
            <person name="Podila G.K."/>
            <person name="Polle A."/>
            <person name="Pukkila P.J."/>
            <person name="Richardson P.M."/>
            <person name="Rouze P."/>
            <person name="Sanders I.R."/>
            <person name="Stajich J.E."/>
            <person name="Tunlid A."/>
            <person name="Tuskan G."/>
            <person name="Grigoriev I.V."/>
        </authorList>
    </citation>
    <scope>NUCLEOTIDE SEQUENCE [LARGE SCALE GENOMIC DNA]</scope>
    <source>
        <strain evidence="4">S238N-H82 / ATCC MYA-4686</strain>
    </source>
</reference>
<feature type="compositionally biased region" description="Low complexity" evidence="1">
    <location>
        <begin position="53"/>
        <end position="68"/>
    </location>
</feature>
<dbReference type="OrthoDB" id="3270804at2759"/>
<dbReference type="Pfam" id="PF01693">
    <property type="entry name" value="Cauli_VI"/>
    <property type="match status" value="1"/>
</dbReference>